<dbReference type="InterPro" id="IPR000079">
    <property type="entry name" value="HMGN_fam"/>
</dbReference>
<dbReference type="GO" id="GO:0005634">
    <property type="term" value="C:nucleus"/>
    <property type="evidence" value="ECO:0007669"/>
    <property type="project" value="UniProtKB-SubCell"/>
</dbReference>
<evidence type="ECO:0000313" key="7">
    <source>
        <dbReference type="RefSeq" id="XP_044768644.1"/>
    </source>
</evidence>
<feature type="region of interest" description="Disordered" evidence="5">
    <location>
        <begin position="1"/>
        <end position="97"/>
    </location>
</feature>
<proteinExistence type="inferred from homology"/>
<dbReference type="RefSeq" id="XP_044768644.1">
    <property type="nucleotide sequence ID" value="XM_044912709.1"/>
</dbReference>
<comment type="subcellular location">
    <subcellularLocation>
        <location evidence="1">Nucleus</location>
    </subcellularLocation>
</comment>
<dbReference type="KEGG" id="nsu:110585108"/>
<dbReference type="GO" id="GO:0031492">
    <property type="term" value="F:nucleosomal DNA binding"/>
    <property type="evidence" value="ECO:0007669"/>
    <property type="project" value="InterPro"/>
</dbReference>
<gene>
    <name evidence="7" type="primary">LOC110585108</name>
</gene>
<dbReference type="GO" id="GO:0000785">
    <property type="term" value="C:chromatin"/>
    <property type="evidence" value="ECO:0007669"/>
    <property type="project" value="InterPro"/>
</dbReference>
<feature type="compositionally biased region" description="Basic and acidic residues" evidence="5">
    <location>
        <begin position="53"/>
        <end position="82"/>
    </location>
</feature>
<sequence length="97" mass="10844">MLNYGEAQRKKVSYSEGVESGEPRRSRRLSAKPAVEMKPEGQETINVQTKKVHQGERGAKGVVHQETKDGFPVENRETKNEESPASEEAGEKEAKFD</sequence>
<evidence type="ECO:0000256" key="1">
    <source>
        <dbReference type="ARBA" id="ARBA00004123"/>
    </source>
</evidence>
<dbReference type="AlphaFoldDB" id="A0A8M1MC40"/>
<dbReference type="Proteomes" id="UP000248481">
    <property type="component" value="Chromosome 1"/>
</dbReference>
<dbReference type="SMART" id="SM00527">
    <property type="entry name" value="HMG17"/>
    <property type="match status" value="1"/>
</dbReference>
<comment type="similarity">
    <text evidence="2">Belongs to the HMGN family.</text>
</comment>
<dbReference type="PRINTS" id="PR00925">
    <property type="entry name" value="NONHISHMG17"/>
</dbReference>
<keyword evidence="4" id="KW-0539">Nucleus</keyword>
<evidence type="ECO:0000256" key="4">
    <source>
        <dbReference type="ARBA" id="ARBA00023242"/>
    </source>
</evidence>
<evidence type="ECO:0000256" key="2">
    <source>
        <dbReference type="ARBA" id="ARBA00007696"/>
    </source>
</evidence>
<evidence type="ECO:0000313" key="6">
    <source>
        <dbReference type="Proteomes" id="UP000248481"/>
    </source>
</evidence>
<dbReference type="GeneID" id="110585108"/>
<name>A0A8M1MC40_NEOSC</name>
<evidence type="ECO:0000256" key="3">
    <source>
        <dbReference type="ARBA" id="ARBA00023125"/>
    </source>
</evidence>
<reference evidence="7" key="1">
    <citation type="submission" date="2025-08" db="UniProtKB">
        <authorList>
            <consortium name="RefSeq"/>
        </authorList>
    </citation>
    <scope>IDENTIFICATION</scope>
    <source>
        <tissue evidence="7">Blood</tissue>
    </source>
</reference>
<evidence type="ECO:0000256" key="5">
    <source>
        <dbReference type="SAM" id="MobiDB-lite"/>
    </source>
</evidence>
<organism evidence="6 7">
    <name type="scientific">Neomonachus schauinslandi</name>
    <name type="common">Hawaiian monk seal</name>
    <name type="synonym">Monachus schauinslandi</name>
    <dbReference type="NCBI Taxonomy" id="29088"/>
    <lineage>
        <taxon>Eukaryota</taxon>
        <taxon>Metazoa</taxon>
        <taxon>Chordata</taxon>
        <taxon>Craniata</taxon>
        <taxon>Vertebrata</taxon>
        <taxon>Euteleostomi</taxon>
        <taxon>Mammalia</taxon>
        <taxon>Eutheria</taxon>
        <taxon>Laurasiatheria</taxon>
        <taxon>Carnivora</taxon>
        <taxon>Caniformia</taxon>
        <taxon>Pinnipedia</taxon>
        <taxon>Phocidae</taxon>
        <taxon>Monachinae</taxon>
        <taxon>Monachini</taxon>
        <taxon>Neomonachus</taxon>
    </lineage>
</organism>
<dbReference type="Pfam" id="PF01101">
    <property type="entry name" value="HMG14_17"/>
    <property type="match status" value="1"/>
</dbReference>
<keyword evidence="3" id="KW-0238">DNA-binding</keyword>
<keyword evidence="6" id="KW-1185">Reference proteome</keyword>
<protein>
    <submittedName>
        <fullName evidence="7">Non-histone chromosomal protein HMG-14-like</fullName>
    </submittedName>
</protein>
<accession>A0A8M1MC40</accession>